<proteinExistence type="predicted"/>
<feature type="domain" description="Surface-adhesin protein E-like" evidence="1">
    <location>
        <begin position="56"/>
        <end position="122"/>
    </location>
</feature>
<dbReference type="EMBL" id="MLAB01000009">
    <property type="protein sequence ID" value="OOF72989.1"/>
    <property type="molecule type" value="Genomic_DNA"/>
</dbReference>
<protein>
    <recommendedName>
        <fullName evidence="1">Surface-adhesin protein E-like domain-containing protein</fullName>
    </recommendedName>
</protein>
<dbReference type="InterPro" id="IPR031939">
    <property type="entry name" value="Adhesin_E-like"/>
</dbReference>
<evidence type="ECO:0000313" key="3">
    <source>
        <dbReference type="Proteomes" id="UP000188998"/>
    </source>
</evidence>
<evidence type="ECO:0000259" key="1">
    <source>
        <dbReference type="Pfam" id="PF16747"/>
    </source>
</evidence>
<name>A0A9X8YYL6_9PAST</name>
<accession>A0A9X8YYL6</accession>
<dbReference type="RefSeq" id="WP_059367454.1">
    <property type="nucleotide sequence ID" value="NZ_BBXJ01000001.1"/>
</dbReference>
<reference evidence="2 3" key="1">
    <citation type="submission" date="2016-10" db="EMBL/GenBank/DDBJ databases">
        <title>Rodentibacter gen. nov. and new species.</title>
        <authorList>
            <person name="Christensen H."/>
        </authorList>
    </citation>
    <scope>NUCLEOTIDE SEQUENCE [LARGE SCALE GENOMIC DNA]</scope>
    <source>
        <strain evidence="2 3">199137021</strain>
    </source>
</reference>
<gene>
    <name evidence="2" type="ORF">BKG90_02430</name>
</gene>
<dbReference type="Pfam" id="PF16747">
    <property type="entry name" value="Adhesin_E"/>
    <property type="match status" value="1"/>
</dbReference>
<keyword evidence="3" id="KW-1185">Reference proteome</keyword>
<sequence length="126" mass="14185">MKKILFLLVISLSFSTYAALPNKYVKLGESENFIYYGNTEDGYGNGEAWIAFNNKSGRSSKIERWSASCGRNTISSNNYILYEKKDLTGKVLESSSYKRSGLSMGKTVFPDTVGEDVYNFICYGIY</sequence>
<dbReference type="AlphaFoldDB" id="A0A9X8YYL6"/>
<comment type="caution">
    <text evidence="2">The sequence shown here is derived from an EMBL/GenBank/DDBJ whole genome shotgun (WGS) entry which is preliminary data.</text>
</comment>
<evidence type="ECO:0000313" key="2">
    <source>
        <dbReference type="EMBL" id="OOF72989.1"/>
    </source>
</evidence>
<organism evidence="2 3">
    <name type="scientific">Rodentibacter caecimuris</name>
    <dbReference type="NCBI Taxonomy" id="1796644"/>
    <lineage>
        <taxon>Bacteria</taxon>
        <taxon>Pseudomonadati</taxon>
        <taxon>Pseudomonadota</taxon>
        <taxon>Gammaproteobacteria</taxon>
        <taxon>Pasteurellales</taxon>
        <taxon>Pasteurellaceae</taxon>
        <taxon>Rodentibacter</taxon>
    </lineage>
</organism>
<dbReference type="Proteomes" id="UP000188998">
    <property type="component" value="Unassembled WGS sequence"/>
</dbReference>